<proteinExistence type="predicted"/>
<feature type="compositionally biased region" description="Basic residues" evidence="1">
    <location>
        <begin position="89"/>
        <end position="100"/>
    </location>
</feature>
<sequence length="100" mass="10715">MPPLVVVQSQCVGYRLDHLLGRAAAAAALQVRVVLDRDVRQFGHLGAPQPRGAPAIAAEPEVAGIEAFSRRPQEPSGRLSVHPSIVARCAHRRHQSTTSP</sequence>
<dbReference type="KEGG" id="msei:MSEDJ_16100"/>
<protein>
    <submittedName>
        <fullName evidence="2">Uncharacterized protein</fullName>
    </submittedName>
</protein>
<reference evidence="2 3" key="1">
    <citation type="journal article" date="2019" name="Emerg. Microbes Infect.">
        <title>Comprehensive subspecies identification of 175 nontuberculous mycobacteria species based on 7547 genomic profiles.</title>
        <authorList>
            <person name="Matsumoto Y."/>
            <person name="Kinjo T."/>
            <person name="Motooka D."/>
            <person name="Nabeya D."/>
            <person name="Jung N."/>
            <person name="Uechi K."/>
            <person name="Horii T."/>
            <person name="Iida T."/>
            <person name="Fujita J."/>
            <person name="Nakamura S."/>
        </authorList>
    </citation>
    <scope>NUCLEOTIDE SEQUENCE [LARGE SCALE GENOMIC DNA]</scope>
    <source>
        <strain evidence="2 3">JCM 17899</strain>
    </source>
</reference>
<keyword evidence="3" id="KW-1185">Reference proteome</keyword>
<evidence type="ECO:0000313" key="3">
    <source>
        <dbReference type="Proteomes" id="UP000467193"/>
    </source>
</evidence>
<dbReference type="EMBL" id="AP022588">
    <property type="protein sequence ID" value="BBY27514.1"/>
    <property type="molecule type" value="Genomic_DNA"/>
</dbReference>
<evidence type="ECO:0000256" key="1">
    <source>
        <dbReference type="SAM" id="MobiDB-lite"/>
    </source>
</evidence>
<dbReference type="AlphaFoldDB" id="A0A7I7QMK7"/>
<gene>
    <name evidence="2" type="ORF">MSEDJ_16100</name>
</gene>
<dbReference type="Proteomes" id="UP000467193">
    <property type="component" value="Chromosome"/>
</dbReference>
<feature type="region of interest" description="Disordered" evidence="1">
    <location>
        <begin position="68"/>
        <end position="100"/>
    </location>
</feature>
<evidence type="ECO:0000313" key="2">
    <source>
        <dbReference type="EMBL" id="BBY27514.1"/>
    </source>
</evidence>
<accession>A0A7I7QMK7</accession>
<organism evidence="2 3">
    <name type="scientific">Mycolicibacterium sediminis</name>
    <dbReference type="NCBI Taxonomy" id="1286180"/>
    <lineage>
        <taxon>Bacteria</taxon>
        <taxon>Bacillati</taxon>
        <taxon>Actinomycetota</taxon>
        <taxon>Actinomycetes</taxon>
        <taxon>Mycobacteriales</taxon>
        <taxon>Mycobacteriaceae</taxon>
        <taxon>Mycolicibacterium</taxon>
    </lineage>
</organism>
<name>A0A7I7QMK7_9MYCO</name>